<dbReference type="AlphaFoldDB" id="A0A367FLA3"/>
<evidence type="ECO:0000256" key="1">
    <source>
        <dbReference type="ARBA" id="ARBA00007169"/>
    </source>
</evidence>
<organism evidence="3 4">
    <name type="scientific">Sphaerisporangium album</name>
    <dbReference type="NCBI Taxonomy" id="509200"/>
    <lineage>
        <taxon>Bacteria</taxon>
        <taxon>Bacillati</taxon>
        <taxon>Actinomycetota</taxon>
        <taxon>Actinomycetes</taxon>
        <taxon>Streptosporangiales</taxon>
        <taxon>Streptosporangiaceae</taxon>
        <taxon>Sphaerisporangium</taxon>
    </lineage>
</organism>
<evidence type="ECO:0000259" key="2">
    <source>
        <dbReference type="Pfam" id="PF00975"/>
    </source>
</evidence>
<dbReference type="EMBL" id="QOIL01000005">
    <property type="protein sequence ID" value="RCG31176.1"/>
    <property type="molecule type" value="Genomic_DNA"/>
</dbReference>
<evidence type="ECO:0000313" key="4">
    <source>
        <dbReference type="Proteomes" id="UP000253094"/>
    </source>
</evidence>
<dbReference type="InterPro" id="IPR012223">
    <property type="entry name" value="TEII"/>
</dbReference>
<reference evidence="3 4" key="1">
    <citation type="submission" date="2018-06" db="EMBL/GenBank/DDBJ databases">
        <title>Sphaerisporangium craniellae sp. nov., isolated from a marine sponge in the South China Sea.</title>
        <authorList>
            <person name="Li L."/>
        </authorList>
    </citation>
    <scope>NUCLEOTIDE SEQUENCE [LARGE SCALE GENOMIC DNA]</scope>
    <source>
        <strain evidence="3 4">CCTCC AA 208026</strain>
    </source>
</reference>
<dbReference type="GO" id="GO:0008610">
    <property type="term" value="P:lipid biosynthetic process"/>
    <property type="evidence" value="ECO:0007669"/>
    <property type="project" value="TreeGrafter"/>
</dbReference>
<comment type="caution">
    <text evidence="3">The sequence shown here is derived from an EMBL/GenBank/DDBJ whole genome shotgun (WGS) entry which is preliminary data.</text>
</comment>
<evidence type="ECO:0000313" key="3">
    <source>
        <dbReference type="EMBL" id="RCG31176.1"/>
    </source>
</evidence>
<dbReference type="OrthoDB" id="8480037at2"/>
<sequence>MRTPPWYLAFEPRPSARLHLYALPCAGGGPSAFRPWTRHLPSWIELRAVTLPGRPGRHREPAHTDCDTAARALAAELAAELEGQSVPYALFGHSMGAMLGYRMVRELQSAGGRLPELLAVAAWPVRGALTQPDPRDGDERFIASLRALGGLPDELAGDPALLARTLPVARADFTLCASYAYRAEPPLPVPVAAFCGTRDPVAPERGMAEWRAHTTDFRGLRVFDGDHFFVRDRAAELVSAITAILKMRGPAARREAGRAVQLRGASL</sequence>
<dbReference type="InterPro" id="IPR001031">
    <property type="entry name" value="Thioesterase"/>
</dbReference>
<dbReference type="RefSeq" id="WP_114028555.1">
    <property type="nucleotide sequence ID" value="NZ_QOIL01000005.1"/>
</dbReference>
<keyword evidence="4" id="KW-1185">Reference proteome</keyword>
<dbReference type="Gene3D" id="3.40.50.1820">
    <property type="entry name" value="alpha/beta hydrolase"/>
    <property type="match status" value="1"/>
</dbReference>
<dbReference type="Pfam" id="PF00975">
    <property type="entry name" value="Thioesterase"/>
    <property type="match status" value="1"/>
</dbReference>
<dbReference type="SUPFAM" id="SSF53474">
    <property type="entry name" value="alpha/beta-Hydrolases"/>
    <property type="match status" value="1"/>
</dbReference>
<accession>A0A367FLA3</accession>
<dbReference type="PANTHER" id="PTHR11487">
    <property type="entry name" value="THIOESTERASE"/>
    <property type="match status" value="1"/>
</dbReference>
<name>A0A367FLA3_9ACTN</name>
<dbReference type="Proteomes" id="UP000253094">
    <property type="component" value="Unassembled WGS sequence"/>
</dbReference>
<dbReference type="InterPro" id="IPR029058">
    <property type="entry name" value="AB_hydrolase_fold"/>
</dbReference>
<gene>
    <name evidence="3" type="ORF">DQ384_10560</name>
</gene>
<comment type="similarity">
    <text evidence="1">Belongs to the thioesterase family.</text>
</comment>
<dbReference type="PANTHER" id="PTHR11487:SF0">
    <property type="entry name" value="S-ACYL FATTY ACID SYNTHASE THIOESTERASE, MEDIUM CHAIN"/>
    <property type="match status" value="1"/>
</dbReference>
<proteinExistence type="inferred from homology"/>
<feature type="domain" description="Thioesterase" evidence="2">
    <location>
        <begin position="19"/>
        <end position="244"/>
    </location>
</feature>
<protein>
    <submittedName>
        <fullName evidence="3">Thioesterase</fullName>
    </submittedName>
</protein>